<sequence length="545" mass="56796">MASLRSWFRGGSSSTNPAKTPSSGPSPAASQSGLNDSNAGTPSTSQADELEAAEIEDAMAVAGMIMNDDIDGAEALLRERKDPSSFHLLVMGVAAFMKSILGFEKEVMAEASNRLAECETRAWADLKRAQREADKAAGGGSYWYGRAAAAAATGDGAKAGHVFPPGSEFALVHAEAQLMSAVVAIMHESLTDAVRGFYKLRKAFLTLDGIMESEAKALGQLKDGVGGGGGGGAAAGAAASPPKRPRMSEDVMPGSFDETEFAEFEERNGRGSDSDADFVDAAAPSKPASASASRPSTPAVEKAVADLSLTSTSTSTSASQTAASDVSAAGSHGSGSRTPSSVRRLETKAASQPPLAAASSSSALGRVPTSIDPGVFTATRDVFVHSGVNMCFGALLLVISMVPPAFSRLLQIVGFKGDREKGIRMLWQSTKFPNINGAVAGLLVLGYYNGLLTFADILPGDRDVEELAAAEDEGVVGYPKERCLALLADMRARYPASGLWKLEEARVLSSTRRLREAIEVMAGNDTSKMRQVVALNKFELSLNAI</sequence>
<dbReference type="PANTHER" id="PTHR31859">
    <property type="entry name" value="TETRATRICOPEPTIDE REPEAT PROTEIN 39 FAMILY MEMBER"/>
    <property type="match status" value="1"/>
</dbReference>
<evidence type="ECO:0000313" key="7">
    <source>
        <dbReference type="Proteomes" id="UP001586593"/>
    </source>
</evidence>
<evidence type="ECO:0000256" key="3">
    <source>
        <dbReference type="ARBA" id="ARBA00019539"/>
    </source>
</evidence>
<evidence type="ECO:0000256" key="5">
    <source>
        <dbReference type="SAM" id="MobiDB-lite"/>
    </source>
</evidence>
<dbReference type="PANTHER" id="PTHR31859:SF1">
    <property type="entry name" value="TETRATRICOPEPTIDE REPEAT PROTEIN 39C"/>
    <property type="match status" value="1"/>
</dbReference>
<reference evidence="6 7" key="1">
    <citation type="journal article" date="2024" name="Commun. Biol.">
        <title>Comparative genomic analysis of thermophilic fungi reveals convergent evolutionary adaptations and gene losses.</title>
        <authorList>
            <person name="Steindorff A.S."/>
            <person name="Aguilar-Pontes M.V."/>
            <person name="Robinson A.J."/>
            <person name="Andreopoulos B."/>
            <person name="LaButti K."/>
            <person name="Kuo A."/>
            <person name="Mondo S."/>
            <person name="Riley R."/>
            <person name="Otillar R."/>
            <person name="Haridas S."/>
            <person name="Lipzen A."/>
            <person name="Grimwood J."/>
            <person name="Schmutz J."/>
            <person name="Clum A."/>
            <person name="Reid I.D."/>
            <person name="Moisan M.C."/>
            <person name="Butler G."/>
            <person name="Nguyen T.T.M."/>
            <person name="Dewar K."/>
            <person name="Conant G."/>
            <person name="Drula E."/>
            <person name="Henrissat B."/>
            <person name="Hansel C."/>
            <person name="Singer S."/>
            <person name="Hutchinson M.I."/>
            <person name="de Vries R.P."/>
            <person name="Natvig D.O."/>
            <person name="Powell A.J."/>
            <person name="Tsang A."/>
            <person name="Grigoriev I.V."/>
        </authorList>
    </citation>
    <scope>NUCLEOTIDE SEQUENCE [LARGE SCALE GENOMIC DNA]</scope>
    <source>
        <strain evidence="6 7">ATCC 24622</strain>
    </source>
</reference>
<dbReference type="Pfam" id="PF10300">
    <property type="entry name" value="Iml2-TPR_39"/>
    <property type="match status" value="1"/>
</dbReference>
<evidence type="ECO:0000256" key="4">
    <source>
        <dbReference type="ARBA" id="ARBA00043897"/>
    </source>
</evidence>
<protein>
    <recommendedName>
        <fullName evidence="2">Inclusion body clearance protein IML2</fullName>
    </recommendedName>
    <alternativeName>
        <fullName evidence="3">Inclusion body clearance protein iml2</fullName>
    </alternativeName>
</protein>
<gene>
    <name evidence="6" type="ORF">VTK73DRAFT_4354</name>
</gene>
<accession>A0ABR3V940</accession>
<comment type="function">
    <text evidence="4">Inclusion body (IB) resident protein that interacts strongly with lipid droplet (LD) proteins. Involved in LD-mediated IB clearing after protein folding stress, probably by enabling access to the IBs of an LD-stored soluble sterol derivative that acts as a chaperone in inclusion clearing.</text>
</comment>
<proteinExistence type="predicted"/>
<name>A0ABR3V940_9PEZI</name>
<feature type="compositionally biased region" description="Low complexity" evidence="5">
    <location>
        <begin position="21"/>
        <end position="33"/>
    </location>
</feature>
<comment type="subunit">
    <text evidence="1">Interacts with lipid droplet proteins.</text>
</comment>
<keyword evidence="7" id="KW-1185">Reference proteome</keyword>
<dbReference type="Proteomes" id="UP001586593">
    <property type="component" value="Unassembled WGS sequence"/>
</dbReference>
<feature type="compositionally biased region" description="Basic and acidic residues" evidence="5">
    <location>
        <begin position="264"/>
        <end position="273"/>
    </location>
</feature>
<evidence type="ECO:0000256" key="2">
    <source>
        <dbReference type="ARBA" id="ARBA00018424"/>
    </source>
</evidence>
<organism evidence="6 7">
    <name type="scientific">Phialemonium thermophilum</name>
    <dbReference type="NCBI Taxonomy" id="223376"/>
    <lineage>
        <taxon>Eukaryota</taxon>
        <taxon>Fungi</taxon>
        <taxon>Dikarya</taxon>
        <taxon>Ascomycota</taxon>
        <taxon>Pezizomycotina</taxon>
        <taxon>Sordariomycetes</taxon>
        <taxon>Sordariomycetidae</taxon>
        <taxon>Cephalothecales</taxon>
        <taxon>Cephalothecaceae</taxon>
        <taxon>Phialemonium</taxon>
    </lineage>
</organism>
<feature type="compositionally biased region" description="Low complexity" evidence="5">
    <location>
        <begin position="279"/>
        <end position="329"/>
    </location>
</feature>
<feature type="compositionally biased region" description="Polar residues" evidence="5">
    <location>
        <begin position="11"/>
        <end position="20"/>
    </location>
</feature>
<dbReference type="EMBL" id="JAZHXJ010002491">
    <property type="protein sequence ID" value="KAL1838344.1"/>
    <property type="molecule type" value="Genomic_DNA"/>
</dbReference>
<evidence type="ECO:0000256" key="1">
    <source>
        <dbReference type="ARBA" id="ARBA00011408"/>
    </source>
</evidence>
<evidence type="ECO:0000313" key="6">
    <source>
        <dbReference type="EMBL" id="KAL1838344.1"/>
    </source>
</evidence>
<feature type="region of interest" description="Disordered" evidence="5">
    <location>
        <begin position="228"/>
        <end position="364"/>
    </location>
</feature>
<feature type="compositionally biased region" description="Polar residues" evidence="5">
    <location>
        <begin position="34"/>
        <end position="46"/>
    </location>
</feature>
<comment type="caution">
    <text evidence="6">The sequence shown here is derived from an EMBL/GenBank/DDBJ whole genome shotgun (WGS) entry which is preliminary data.</text>
</comment>
<dbReference type="InterPro" id="IPR019412">
    <property type="entry name" value="IML2/TPR_39"/>
</dbReference>
<feature type="compositionally biased region" description="Low complexity" evidence="5">
    <location>
        <begin position="349"/>
        <end position="364"/>
    </location>
</feature>
<feature type="region of interest" description="Disordered" evidence="5">
    <location>
        <begin position="1"/>
        <end position="47"/>
    </location>
</feature>